<dbReference type="STRING" id="71139.A0A059B154"/>
<dbReference type="Gramene" id="KCW59764">
    <property type="protein sequence ID" value="KCW59764"/>
    <property type="gene ID" value="EUGRSUZ_H02511"/>
</dbReference>
<evidence type="ECO:0000313" key="2">
    <source>
        <dbReference type="EMBL" id="KCW59764.1"/>
    </source>
</evidence>
<gene>
    <name evidence="2" type="ORF">EUGRSUZ_H02511</name>
</gene>
<dbReference type="AlphaFoldDB" id="A0A059B154"/>
<dbReference type="OMA" id="IYANKPR"/>
<feature type="chain" id="PRO_5001567817" evidence="1">
    <location>
        <begin position="23"/>
        <end position="82"/>
    </location>
</feature>
<evidence type="ECO:0000256" key="1">
    <source>
        <dbReference type="SAM" id="SignalP"/>
    </source>
</evidence>
<sequence>MTIGCSMLLLIWMLAQLKDVDWDKLIENRSVDLCQKRWKQMVKHIGSYWSKSFPEQVEILSERYCPDMLEAREIYANKPRVL</sequence>
<dbReference type="PANTHER" id="PTHR47430:SF4">
    <property type="entry name" value="GB|AAC33480.1"/>
    <property type="match status" value="1"/>
</dbReference>
<dbReference type="EMBL" id="KK198760">
    <property type="protein sequence ID" value="KCW59764.1"/>
    <property type="molecule type" value="Genomic_DNA"/>
</dbReference>
<feature type="signal peptide" evidence="1">
    <location>
        <begin position="1"/>
        <end position="22"/>
    </location>
</feature>
<proteinExistence type="predicted"/>
<reference evidence="2" key="1">
    <citation type="submission" date="2013-07" db="EMBL/GenBank/DDBJ databases">
        <title>The genome of Eucalyptus grandis.</title>
        <authorList>
            <person name="Schmutz J."/>
            <person name="Hayes R."/>
            <person name="Myburg A."/>
            <person name="Tuskan G."/>
            <person name="Grattapaglia D."/>
            <person name="Rokhsar D.S."/>
        </authorList>
    </citation>
    <scope>NUCLEOTIDE SEQUENCE</scope>
    <source>
        <tissue evidence="2">Leaf extractions</tissue>
    </source>
</reference>
<dbReference type="PANTHER" id="PTHR47430">
    <property type="entry name" value="GB|AAC33480.1"/>
    <property type="match status" value="1"/>
</dbReference>
<accession>A0A059B154</accession>
<keyword evidence="1" id="KW-0732">Signal</keyword>
<protein>
    <submittedName>
        <fullName evidence="2">Uncharacterized protein</fullName>
    </submittedName>
</protein>
<name>A0A059B154_EUCGR</name>
<dbReference type="InParanoid" id="A0A059B154"/>
<organism evidence="2">
    <name type="scientific">Eucalyptus grandis</name>
    <name type="common">Flooded gum</name>
    <dbReference type="NCBI Taxonomy" id="71139"/>
    <lineage>
        <taxon>Eukaryota</taxon>
        <taxon>Viridiplantae</taxon>
        <taxon>Streptophyta</taxon>
        <taxon>Embryophyta</taxon>
        <taxon>Tracheophyta</taxon>
        <taxon>Spermatophyta</taxon>
        <taxon>Magnoliopsida</taxon>
        <taxon>eudicotyledons</taxon>
        <taxon>Gunneridae</taxon>
        <taxon>Pentapetalae</taxon>
        <taxon>rosids</taxon>
        <taxon>malvids</taxon>
        <taxon>Myrtales</taxon>
        <taxon>Myrtaceae</taxon>
        <taxon>Myrtoideae</taxon>
        <taxon>Eucalypteae</taxon>
        <taxon>Eucalyptus</taxon>
    </lineage>
</organism>